<accession>A0ACC2WIQ1</accession>
<evidence type="ECO:0000313" key="2">
    <source>
        <dbReference type="Proteomes" id="UP001241377"/>
    </source>
</evidence>
<gene>
    <name evidence="1" type="ORF">QFC19_001293</name>
</gene>
<name>A0ACC2WIQ1_9TREE</name>
<reference evidence="1" key="1">
    <citation type="submission" date="2023-04" db="EMBL/GenBank/DDBJ databases">
        <title>Draft Genome sequencing of Naganishia species isolated from polar environments using Oxford Nanopore Technology.</title>
        <authorList>
            <person name="Leo P."/>
            <person name="Venkateswaran K."/>
        </authorList>
    </citation>
    <scope>NUCLEOTIDE SEQUENCE</scope>
    <source>
        <strain evidence="1">MNA-CCFEE 5261</strain>
    </source>
</reference>
<dbReference type="Proteomes" id="UP001241377">
    <property type="component" value="Unassembled WGS sequence"/>
</dbReference>
<protein>
    <submittedName>
        <fullName evidence="1">Uncharacterized protein</fullName>
    </submittedName>
</protein>
<proteinExistence type="predicted"/>
<dbReference type="EMBL" id="JASBWR010000009">
    <property type="protein sequence ID" value="KAJ9111094.1"/>
    <property type="molecule type" value="Genomic_DNA"/>
</dbReference>
<sequence>MSAAGPFIMSSPAITYTASHPSDEEVEIETWCTVCDRLIILPPVDLLSSEMETVSGRVNAKSKKAKPAVVNPPLKRSQAAALAKLAKLPVPPSRPRPVEPTRPHLLQRQSSTCPTKPFNAQLYCSPECAEVDQKQSSVQVQDMEKYMAACGCPGDLNEVLVSPVDLDELAVTSESKFPSAEGDNINFGYFEMAIHGVQNSLLERDRRRSLHSQSTPTGQLPTMGSCWTTGASMKRKNSRGYQIPSPFETIAAPDHTVASTDSLSSMWSSCDGRTYSEGSANCGVNTKYASPFGVGYGGYDLGLPVTSDESSSGSSSSRRRGSQTSPWSNYLAYFTPLVQATSGKTHVATTPSARRPSGTSTRSSSSQGISGYSSMLPPPVAQEPQQDFGSAPAGTASLMQYAAAFHRTSSSTQLPHLSHVITAPITKQASRPTLVRGRSSTGSRMHTTSADAVPQVSKNVRFRDRSASASANFDADRGKPVFSPVNVMTLGSSLSSSVLRSTPTDGLSTPTQSLVKQSMLTPNQQSPTEAASATLPGLLGAVQMSRTLSKDSARSGRSEVASPIFEVDEDMLSTEASSVIVTHAGLPRSADAKVSSKPSSPLKKDSSQGFTRPMIAPYADPTMAVTIGDEIRTSPAPPMVPICRSLSPACFGGKSLPTSSLGMNASTKAAPRPRRATQASGAICLERPVASAVPAKLSSSVGPHREWSWEKEAGQCPVKTYDLPEAALGQNGKAAKPLFYFH</sequence>
<comment type="caution">
    <text evidence="1">The sequence shown here is derived from an EMBL/GenBank/DDBJ whole genome shotgun (WGS) entry which is preliminary data.</text>
</comment>
<keyword evidence="2" id="KW-1185">Reference proteome</keyword>
<organism evidence="1 2">
    <name type="scientific">Naganishia cerealis</name>
    <dbReference type="NCBI Taxonomy" id="610337"/>
    <lineage>
        <taxon>Eukaryota</taxon>
        <taxon>Fungi</taxon>
        <taxon>Dikarya</taxon>
        <taxon>Basidiomycota</taxon>
        <taxon>Agaricomycotina</taxon>
        <taxon>Tremellomycetes</taxon>
        <taxon>Filobasidiales</taxon>
        <taxon>Filobasidiaceae</taxon>
        <taxon>Naganishia</taxon>
    </lineage>
</organism>
<evidence type="ECO:0000313" key="1">
    <source>
        <dbReference type="EMBL" id="KAJ9111094.1"/>
    </source>
</evidence>